<accession>F4A2T8</accession>
<dbReference type="HOGENOM" id="CLU_016047_0_1_9"/>
<dbReference type="AlphaFoldDB" id="F4A2T8"/>
<dbReference type="InterPro" id="IPR050809">
    <property type="entry name" value="UgpAE/MalFG_permease"/>
</dbReference>
<keyword evidence="10" id="KW-1185">Reference proteome</keyword>
<organism evidence="9 10">
    <name type="scientific">Mahella australiensis (strain DSM 15567 / CIP 107919 / 50-1 BON)</name>
    <dbReference type="NCBI Taxonomy" id="697281"/>
    <lineage>
        <taxon>Bacteria</taxon>
        <taxon>Bacillati</taxon>
        <taxon>Bacillota</taxon>
        <taxon>Clostridia</taxon>
        <taxon>Thermoanaerobacterales</taxon>
        <taxon>Thermoanaerobacterales Family IV. Incertae Sedis</taxon>
        <taxon>Mahella</taxon>
    </lineage>
</organism>
<evidence type="ECO:0000256" key="7">
    <source>
        <dbReference type="RuleBase" id="RU363032"/>
    </source>
</evidence>
<keyword evidence="6 7" id="KW-0472">Membrane</keyword>
<dbReference type="InterPro" id="IPR000515">
    <property type="entry name" value="MetI-like"/>
</dbReference>
<evidence type="ECO:0000256" key="4">
    <source>
        <dbReference type="ARBA" id="ARBA00022692"/>
    </source>
</evidence>
<feature type="transmembrane region" description="Helical" evidence="7">
    <location>
        <begin position="233"/>
        <end position="254"/>
    </location>
</feature>
<dbReference type="SUPFAM" id="SSF161098">
    <property type="entry name" value="MetI-like"/>
    <property type="match status" value="1"/>
</dbReference>
<dbReference type="Proteomes" id="UP000008457">
    <property type="component" value="Chromosome"/>
</dbReference>
<evidence type="ECO:0000259" key="8">
    <source>
        <dbReference type="PROSITE" id="PS50928"/>
    </source>
</evidence>
<evidence type="ECO:0000256" key="2">
    <source>
        <dbReference type="ARBA" id="ARBA00022448"/>
    </source>
</evidence>
<feature type="transmembrane region" description="Helical" evidence="7">
    <location>
        <begin position="98"/>
        <end position="119"/>
    </location>
</feature>
<comment type="subcellular location">
    <subcellularLocation>
        <location evidence="1 7">Cell membrane</location>
        <topology evidence="1 7">Multi-pass membrane protein</topology>
    </subcellularLocation>
</comment>
<reference evidence="9 10" key="2">
    <citation type="journal article" date="2011" name="Stand. Genomic Sci.">
        <title>Complete genome sequence of Mahella australiensis type strain (50-1 BON).</title>
        <authorList>
            <person name="Sikorski J."/>
            <person name="Teshima H."/>
            <person name="Nolan M."/>
            <person name="Lucas S."/>
            <person name="Hammon N."/>
            <person name="Deshpande S."/>
            <person name="Cheng J.F."/>
            <person name="Pitluck S."/>
            <person name="Liolios K."/>
            <person name="Pagani I."/>
            <person name="Ivanova N."/>
            <person name="Huntemann M."/>
            <person name="Mavromatis K."/>
            <person name="Ovchinikova G."/>
            <person name="Pati A."/>
            <person name="Tapia R."/>
            <person name="Han C."/>
            <person name="Goodwin L."/>
            <person name="Chen A."/>
            <person name="Palaniappan K."/>
            <person name="Land M."/>
            <person name="Hauser L."/>
            <person name="Ngatchou-Djao O.D."/>
            <person name="Rohde M."/>
            <person name="Pukall R."/>
            <person name="Spring S."/>
            <person name="Abt B."/>
            <person name="Goker M."/>
            <person name="Detter J.C."/>
            <person name="Woyke T."/>
            <person name="Bristow J."/>
            <person name="Markowitz V."/>
            <person name="Hugenholtz P."/>
            <person name="Eisen J.A."/>
            <person name="Kyrpides N.C."/>
            <person name="Klenk H.P."/>
            <person name="Lapidus A."/>
        </authorList>
    </citation>
    <scope>NUCLEOTIDE SEQUENCE [LARGE SCALE GENOMIC DNA]</scope>
    <source>
        <strain evidence="10">DSM 15567 / CIP 107919 / 50-1 BON</strain>
    </source>
</reference>
<name>F4A2T8_MAHA5</name>
<keyword evidence="4 7" id="KW-0812">Transmembrane</keyword>
<dbReference type="PANTHER" id="PTHR43227:SF11">
    <property type="entry name" value="BLL4140 PROTEIN"/>
    <property type="match status" value="1"/>
</dbReference>
<keyword evidence="5 7" id="KW-1133">Transmembrane helix</keyword>
<dbReference type="PROSITE" id="PS50928">
    <property type="entry name" value="ABC_TM1"/>
    <property type="match status" value="1"/>
</dbReference>
<feature type="domain" description="ABC transmembrane type-1" evidence="8">
    <location>
        <begin position="94"/>
        <end position="314"/>
    </location>
</feature>
<proteinExistence type="inferred from homology"/>
<evidence type="ECO:0000256" key="5">
    <source>
        <dbReference type="ARBA" id="ARBA00022989"/>
    </source>
</evidence>
<dbReference type="PANTHER" id="PTHR43227">
    <property type="entry name" value="BLL4140 PROTEIN"/>
    <property type="match status" value="1"/>
</dbReference>
<dbReference type="CDD" id="cd06261">
    <property type="entry name" value="TM_PBP2"/>
    <property type="match status" value="1"/>
</dbReference>
<dbReference type="GO" id="GO:0005886">
    <property type="term" value="C:plasma membrane"/>
    <property type="evidence" value="ECO:0007669"/>
    <property type="project" value="UniProtKB-SubCell"/>
</dbReference>
<reference evidence="10" key="1">
    <citation type="submission" date="2010-11" db="EMBL/GenBank/DDBJ databases">
        <title>The complete genome of Mahella australiensis DSM 15567.</title>
        <authorList>
            <consortium name="US DOE Joint Genome Institute (JGI-PGF)"/>
            <person name="Lucas S."/>
            <person name="Copeland A."/>
            <person name="Lapidus A."/>
            <person name="Bruce D."/>
            <person name="Goodwin L."/>
            <person name="Pitluck S."/>
            <person name="Kyrpides N."/>
            <person name="Mavromatis K."/>
            <person name="Pagani I."/>
            <person name="Ivanova N."/>
            <person name="Teshima H."/>
            <person name="Brettin T."/>
            <person name="Detter J.C."/>
            <person name="Han C."/>
            <person name="Tapia R."/>
            <person name="Land M."/>
            <person name="Hauser L."/>
            <person name="Markowitz V."/>
            <person name="Cheng J.-F."/>
            <person name="Hugenholtz P."/>
            <person name="Woyke T."/>
            <person name="Wu D."/>
            <person name="Spring S."/>
            <person name="Pukall R."/>
            <person name="Steenblock K."/>
            <person name="Schneider S."/>
            <person name="Klenk H.-P."/>
            <person name="Eisen J.A."/>
        </authorList>
    </citation>
    <scope>NUCLEOTIDE SEQUENCE [LARGE SCALE GENOMIC DNA]</scope>
    <source>
        <strain evidence="10">DSM 15567 / CIP 107919 / 50-1 BON</strain>
    </source>
</reference>
<comment type="similarity">
    <text evidence="7">Belongs to the binding-protein-dependent transport system permease family.</text>
</comment>
<dbReference type="GO" id="GO:0055085">
    <property type="term" value="P:transmembrane transport"/>
    <property type="evidence" value="ECO:0007669"/>
    <property type="project" value="InterPro"/>
</dbReference>
<dbReference type="STRING" id="697281.Mahau_2109"/>
<evidence type="ECO:0000313" key="9">
    <source>
        <dbReference type="EMBL" id="AEE97281.1"/>
    </source>
</evidence>
<keyword evidence="3" id="KW-1003">Cell membrane</keyword>
<evidence type="ECO:0000256" key="6">
    <source>
        <dbReference type="ARBA" id="ARBA00023136"/>
    </source>
</evidence>
<evidence type="ECO:0000256" key="1">
    <source>
        <dbReference type="ARBA" id="ARBA00004651"/>
    </source>
</evidence>
<dbReference type="Gene3D" id="1.10.3720.10">
    <property type="entry name" value="MetI-like"/>
    <property type="match status" value="1"/>
</dbReference>
<dbReference type="KEGG" id="mas:Mahau_2109"/>
<evidence type="ECO:0000256" key="3">
    <source>
        <dbReference type="ARBA" id="ARBA00022475"/>
    </source>
</evidence>
<dbReference type="InterPro" id="IPR035906">
    <property type="entry name" value="MetI-like_sf"/>
</dbReference>
<sequence length="327" mass="37198">MFMSPNLANSQDVINLRTKKGWKTLWKRIYIYKWVYLFMLMPGLALIVLFRYAPMYGIQLAFKTYKLAGIAESPWVGFMHFERMFAESAFWQATKNTIIISLLKILIGFPIPIILAILLNEIRSQTYKRTLQTVYTFPHFLSWVVVSGIVLNLLGDSGAIKKLAVLLDPSLSSSWNILYNPSYFRLLLVGTDIWKEAGWGTILYLAAITSIDPELFEAATIDGCNRWQRIIHITLPGILGIIVIMFILSMGNIMNANFDQVFNLYSPPVYKVGDILDTYIYRLSFQSTTVMDYGFSTAVGLFKSVINFAFLAIANYTARALGYEGIM</sequence>
<keyword evidence="2 7" id="KW-0813">Transport</keyword>
<feature type="transmembrane region" description="Helical" evidence="7">
    <location>
        <begin position="34"/>
        <end position="53"/>
    </location>
</feature>
<dbReference type="EMBL" id="CP002360">
    <property type="protein sequence ID" value="AEE97281.1"/>
    <property type="molecule type" value="Genomic_DNA"/>
</dbReference>
<evidence type="ECO:0000313" key="10">
    <source>
        <dbReference type="Proteomes" id="UP000008457"/>
    </source>
</evidence>
<dbReference type="eggNOG" id="COG4209">
    <property type="taxonomic scope" value="Bacteria"/>
</dbReference>
<gene>
    <name evidence="9" type="ordered locus">Mahau_2109</name>
</gene>
<dbReference type="Pfam" id="PF00528">
    <property type="entry name" value="BPD_transp_1"/>
    <property type="match status" value="1"/>
</dbReference>
<feature type="transmembrane region" description="Helical" evidence="7">
    <location>
        <begin position="293"/>
        <end position="318"/>
    </location>
</feature>
<protein>
    <submittedName>
        <fullName evidence="9">Binding-protein-dependent transport systems inner membrane component</fullName>
    </submittedName>
</protein>